<sequence length="190" mass="21437">MRRFFLVQSGEASIHRLMALHAYKSASNQFGSLLMINSTSSCILTTLDAGRECYIRPAPQHGEFSERRCYSDGACVNLVYSVFMNALDILVKSTDQDTMDKSIPGDAASYAVQPSERIRSRNDNGKDSYQSHRWLSWDMSSARTSKVVCKGWGKLMLMREPQRRVMPFPALEKQCLDEVRAIFRPVGALA</sequence>
<reference evidence="1" key="1">
    <citation type="submission" date="2021-12" db="EMBL/GenBank/DDBJ databases">
        <title>Comparative genomics, transcriptomics and evolutionary studies reveal genomic signatures of adaptation to plant cell wall in hemibiotrophic fungi.</title>
        <authorList>
            <consortium name="DOE Joint Genome Institute"/>
            <person name="Baroncelli R."/>
            <person name="Diaz J.F."/>
            <person name="Benocci T."/>
            <person name="Peng M."/>
            <person name="Battaglia E."/>
            <person name="Haridas S."/>
            <person name="Andreopoulos W."/>
            <person name="Labutti K."/>
            <person name="Pangilinan J."/>
            <person name="Floch G.L."/>
            <person name="Makela M.R."/>
            <person name="Henrissat B."/>
            <person name="Grigoriev I.V."/>
            <person name="Crouch J.A."/>
            <person name="De Vries R.P."/>
            <person name="Sukno S.A."/>
            <person name="Thon M.R."/>
        </authorList>
    </citation>
    <scope>NUCLEOTIDE SEQUENCE</scope>
    <source>
        <strain evidence="1">CBS 112980</strain>
    </source>
</reference>
<accession>A0AAD8UQ05</accession>
<dbReference type="Proteomes" id="UP001244207">
    <property type="component" value="Unassembled WGS sequence"/>
</dbReference>
<evidence type="ECO:0000313" key="1">
    <source>
        <dbReference type="EMBL" id="KAK1726757.1"/>
    </source>
</evidence>
<dbReference type="EMBL" id="JAHMHS010000030">
    <property type="protein sequence ID" value="KAK1726757.1"/>
    <property type="molecule type" value="Genomic_DNA"/>
</dbReference>
<comment type="caution">
    <text evidence="1">The sequence shown here is derived from an EMBL/GenBank/DDBJ whole genome shotgun (WGS) entry which is preliminary data.</text>
</comment>
<evidence type="ECO:0000313" key="2">
    <source>
        <dbReference type="Proteomes" id="UP001244207"/>
    </source>
</evidence>
<dbReference type="AlphaFoldDB" id="A0AAD8UQ05"/>
<protein>
    <submittedName>
        <fullName evidence="1">Uncharacterized protein</fullName>
    </submittedName>
</protein>
<organism evidence="1 2">
    <name type="scientific">Glomerella acutata</name>
    <name type="common">Colletotrichum acutatum</name>
    <dbReference type="NCBI Taxonomy" id="27357"/>
    <lineage>
        <taxon>Eukaryota</taxon>
        <taxon>Fungi</taxon>
        <taxon>Dikarya</taxon>
        <taxon>Ascomycota</taxon>
        <taxon>Pezizomycotina</taxon>
        <taxon>Sordariomycetes</taxon>
        <taxon>Hypocreomycetidae</taxon>
        <taxon>Glomerellales</taxon>
        <taxon>Glomerellaceae</taxon>
        <taxon>Colletotrichum</taxon>
        <taxon>Colletotrichum acutatum species complex</taxon>
    </lineage>
</organism>
<name>A0AAD8UQ05_GLOAC</name>
<dbReference type="GeneID" id="85396717"/>
<proteinExistence type="predicted"/>
<keyword evidence="2" id="KW-1185">Reference proteome</keyword>
<gene>
    <name evidence="1" type="ORF">BDZ83DRAFT_729418</name>
</gene>
<dbReference type="RefSeq" id="XP_060366812.1">
    <property type="nucleotide sequence ID" value="XM_060512819.1"/>
</dbReference>